<dbReference type="PANTHER" id="PTHR15923">
    <property type="entry name" value="TRANSMEMBRANE AND IMMUNOGLOBULIN DOMAIN-CONTAINING PROTEIN"/>
    <property type="match status" value="1"/>
</dbReference>
<keyword evidence="1" id="KW-0812">Transmembrane</keyword>
<feature type="signal peptide" evidence="8">
    <location>
        <begin position="1"/>
        <end position="26"/>
    </location>
</feature>
<protein>
    <submittedName>
        <fullName evidence="10">Immunoglobulin-like domain containing receptor 2</fullName>
    </submittedName>
</protein>
<dbReference type="InterPro" id="IPR051874">
    <property type="entry name" value="Ig-like_domain-LISCH7"/>
</dbReference>
<reference evidence="11" key="1">
    <citation type="submission" date="2015-09" db="EMBL/GenBank/DDBJ databases">
        <authorList>
            <person name="Sai Rama Sridatta P."/>
        </authorList>
    </citation>
    <scope>NUCLEOTIDE SEQUENCE [LARGE SCALE GENOMIC DNA]</scope>
</reference>
<feature type="region of interest" description="Disordered" evidence="7">
    <location>
        <begin position="173"/>
        <end position="209"/>
    </location>
</feature>
<evidence type="ECO:0000259" key="9">
    <source>
        <dbReference type="Pfam" id="PF05624"/>
    </source>
</evidence>
<feature type="compositionally biased region" description="Basic and acidic residues" evidence="7">
    <location>
        <begin position="316"/>
        <end position="331"/>
    </location>
</feature>
<proteinExistence type="predicted"/>
<dbReference type="Ensembl" id="ENSLCAT00010051769.1">
    <property type="protein sequence ID" value="ENSLCAP00010050454.1"/>
    <property type="gene ID" value="ENSLCAG00010023539.1"/>
</dbReference>
<reference evidence="10" key="3">
    <citation type="submission" date="2025-09" db="UniProtKB">
        <authorList>
            <consortium name="Ensembl"/>
        </authorList>
    </citation>
    <scope>IDENTIFICATION</scope>
</reference>
<dbReference type="PANTHER" id="PTHR15923:SF0">
    <property type="entry name" value="IMMUNOGLOBULIN-LIKE DOMAIN-CONTAINING RECEPTOR 2"/>
    <property type="match status" value="1"/>
</dbReference>
<evidence type="ECO:0000256" key="3">
    <source>
        <dbReference type="ARBA" id="ARBA00023136"/>
    </source>
</evidence>
<evidence type="ECO:0000256" key="7">
    <source>
        <dbReference type="SAM" id="MobiDB-lite"/>
    </source>
</evidence>
<dbReference type="GO" id="GO:0031016">
    <property type="term" value="P:pancreas development"/>
    <property type="evidence" value="ECO:0007669"/>
    <property type="project" value="TreeGrafter"/>
</dbReference>
<evidence type="ECO:0000313" key="11">
    <source>
        <dbReference type="Proteomes" id="UP000314980"/>
    </source>
</evidence>
<dbReference type="InterPro" id="IPR008664">
    <property type="entry name" value="LISCH7"/>
</dbReference>
<feature type="compositionally biased region" description="Basic and acidic residues" evidence="7">
    <location>
        <begin position="199"/>
        <end position="209"/>
    </location>
</feature>
<keyword evidence="4" id="KW-1015">Disulfide bond</keyword>
<gene>
    <name evidence="10" type="primary">ILDR2</name>
</gene>
<keyword evidence="11" id="KW-1185">Reference proteome</keyword>
<keyword evidence="2" id="KW-1133">Transmembrane helix</keyword>
<accession>A0A4W6FHJ4</accession>
<evidence type="ECO:0000313" key="10">
    <source>
        <dbReference type="Ensembl" id="ENSLCAP00010050454.1"/>
    </source>
</evidence>
<feature type="domain" description="LISCH7" evidence="9">
    <location>
        <begin position="5"/>
        <end position="50"/>
    </location>
</feature>
<feature type="chain" id="PRO_5021434805" evidence="8">
    <location>
        <begin position="27"/>
        <end position="379"/>
    </location>
</feature>
<name>A0A4W6FHJ4_LATCA</name>
<comment type="subcellular location">
    <subcellularLocation>
        <location evidence="6">Endomembrane system</location>
        <topology evidence="6">Single-pass type I membrane protein</topology>
    </subcellularLocation>
</comment>
<evidence type="ECO:0000256" key="2">
    <source>
        <dbReference type="ARBA" id="ARBA00022989"/>
    </source>
</evidence>
<feature type="region of interest" description="Disordered" evidence="7">
    <location>
        <begin position="242"/>
        <end position="379"/>
    </location>
</feature>
<dbReference type="GO" id="GO:0012505">
    <property type="term" value="C:endomembrane system"/>
    <property type="evidence" value="ECO:0007669"/>
    <property type="project" value="UniProtKB-SubCell"/>
</dbReference>
<evidence type="ECO:0000256" key="5">
    <source>
        <dbReference type="ARBA" id="ARBA00023319"/>
    </source>
</evidence>
<keyword evidence="5" id="KW-0393">Immunoglobulin domain</keyword>
<sequence length="379" mass="42395">MSEGVFVGSVVLGSILFLLFLGICWCQCCPHSCCCYVRCCCCPDTCCCPRHLYEAGKMAKSGQPSQVPVYPYYIPTVPTVVPLAPSSHMDPKISSIPSLENNLAGVRSGYRLKASPDQDSMKVLYYIEKELAQVPSAKMAALKPSSLSELSSLHDGGTSDFRHTYQTVQMKALPPITDLDDQSVVRAAPPTMSRRPRRDRGNLSDDELDRRWNPRSEHLKRKTLGRRGRTGSLDELEEFARSYGSRGRRAEPPDRAYDRDYSPPRRFYRDDDDGWGRRSPSPLPQKRRDTWDSDRPSRLPQSRGYDATFLNSVLESKARGRGGDRGAGRVDEDSDTPSKGSSRGKGSDSYYSRSPSNRPEEEDPLPPYSEREAGAVPQR</sequence>
<evidence type="ECO:0000256" key="6">
    <source>
        <dbReference type="ARBA" id="ARBA00046288"/>
    </source>
</evidence>
<dbReference type="AlphaFoldDB" id="A0A4W6FHJ4"/>
<dbReference type="Proteomes" id="UP000314980">
    <property type="component" value="Unassembled WGS sequence"/>
</dbReference>
<reference evidence="10" key="2">
    <citation type="submission" date="2025-08" db="UniProtKB">
        <authorList>
            <consortium name="Ensembl"/>
        </authorList>
    </citation>
    <scope>IDENTIFICATION</scope>
</reference>
<evidence type="ECO:0000256" key="1">
    <source>
        <dbReference type="ARBA" id="ARBA00022692"/>
    </source>
</evidence>
<feature type="compositionally biased region" description="Basic and acidic residues" evidence="7">
    <location>
        <begin position="248"/>
        <end position="269"/>
    </location>
</feature>
<dbReference type="GO" id="GO:0016020">
    <property type="term" value="C:membrane"/>
    <property type="evidence" value="ECO:0007669"/>
    <property type="project" value="TreeGrafter"/>
</dbReference>
<dbReference type="GeneTree" id="ENSGT00950000183058"/>
<keyword evidence="8" id="KW-0732">Signal</keyword>
<organism evidence="10 11">
    <name type="scientific">Lates calcarifer</name>
    <name type="common">Barramundi</name>
    <name type="synonym">Holocentrus calcarifer</name>
    <dbReference type="NCBI Taxonomy" id="8187"/>
    <lineage>
        <taxon>Eukaryota</taxon>
        <taxon>Metazoa</taxon>
        <taxon>Chordata</taxon>
        <taxon>Craniata</taxon>
        <taxon>Vertebrata</taxon>
        <taxon>Euteleostomi</taxon>
        <taxon>Actinopterygii</taxon>
        <taxon>Neopterygii</taxon>
        <taxon>Teleostei</taxon>
        <taxon>Neoteleostei</taxon>
        <taxon>Acanthomorphata</taxon>
        <taxon>Carangaria</taxon>
        <taxon>Carangaria incertae sedis</taxon>
        <taxon>Centropomidae</taxon>
        <taxon>Lates</taxon>
    </lineage>
</organism>
<evidence type="ECO:0000256" key="4">
    <source>
        <dbReference type="ARBA" id="ARBA00023157"/>
    </source>
</evidence>
<feature type="compositionally biased region" description="Basic and acidic residues" evidence="7">
    <location>
        <begin position="286"/>
        <end position="297"/>
    </location>
</feature>
<evidence type="ECO:0000256" key="8">
    <source>
        <dbReference type="SAM" id="SignalP"/>
    </source>
</evidence>
<dbReference type="Pfam" id="PF05624">
    <property type="entry name" value="LSR"/>
    <property type="match status" value="1"/>
</dbReference>
<keyword evidence="3" id="KW-0472">Membrane</keyword>